<evidence type="ECO:0000256" key="3">
    <source>
        <dbReference type="ARBA" id="ARBA00022842"/>
    </source>
</evidence>
<sequence>MFEPEMAKARLVWARCCVLTTVLDDYFDVGGTIEELRLFLEAVKRWDSTLVEGLSAKATVLFSGLYNTVNSISQEAYLVQGRDVSHHLRYFWERWLTSTLTESEWVESNYIPTMQEYMKVAEPSIALEPIVLSTLFFVPGELLSDEVIASYDYYHVMQLVNHAGRLLNDIQGFKRELGQGKKSSVGLYMIEHPEITEVEAIAQLKNIIDNTMQQLNWEVIRPTSVPSACKQLHFNMARIMNVFYRRTDGFSSPTEMAGLVKKVLFEVVS</sequence>
<name>A0ABP0ZZS4_9BRYO</name>
<dbReference type="EMBL" id="CAXHBF010000428">
    <property type="protein sequence ID" value="CAK9856165.1"/>
    <property type="molecule type" value="Genomic_DNA"/>
</dbReference>
<keyword evidence="3" id="KW-0460">Magnesium</keyword>
<dbReference type="Gene3D" id="1.10.600.10">
    <property type="entry name" value="Farnesyl Diphosphate Synthase"/>
    <property type="match status" value="1"/>
</dbReference>
<organism evidence="5 6">
    <name type="scientific">Sphagnum jensenii</name>
    <dbReference type="NCBI Taxonomy" id="128206"/>
    <lineage>
        <taxon>Eukaryota</taxon>
        <taxon>Viridiplantae</taxon>
        <taxon>Streptophyta</taxon>
        <taxon>Embryophyta</taxon>
        <taxon>Bryophyta</taxon>
        <taxon>Sphagnophytina</taxon>
        <taxon>Sphagnopsida</taxon>
        <taxon>Sphagnales</taxon>
        <taxon>Sphagnaceae</taxon>
        <taxon>Sphagnum</taxon>
    </lineage>
</organism>
<reference evidence="5" key="1">
    <citation type="submission" date="2024-03" db="EMBL/GenBank/DDBJ databases">
        <authorList>
            <consortium name="ELIXIR-Norway"/>
            <consortium name="Elixir Norway"/>
        </authorList>
    </citation>
    <scope>NUCLEOTIDE SEQUENCE</scope>
</reference>
<dbReference type="SUPFAM" id="SSF48576">
    <property type="entry name" value="Terpenoid synthases"/>
    <property type="match status" value="1"/>
</dbReference>
<protein>
    <recommendedName>
        <fullName evidence="4">Terpene synthase metal-binding domain-containing protein</fullName>
    </recommendedName>
</protein>
<dbReference type="PANTHER" id="PTHR31739">
    <property type="entry name" value="ENT-COPALYL DIPHOSPHATE SYNTHASE, CHLOROPLASTIC"/>
    <property type="match status" value="1"/>
</dbReference>
<dbReference type="Proteomes" id="UP001497522">
    <property type="component" value="Unassembled WGS sequence"/>
</dbReference>
<keyword evidence="2" id="KW-0479">Metal-binding</keyword>
<evidence type="ECO:0000259" key="4">
    <source>
        <dbReference type="Pfam" id="PF03936"/>
    </source>
</evidence>
<dbReference type="InterPro" id="IPR050148">
    <property type="entry name" value="Terpene_synthase-like"/>
</dbReference>
<proteinExistence type="predicted"/>
<dbReference type="InterPro" id="IPR005630">
    <property type="entry name" value="Terpene_synthase_metal-bd"/>
</dbReference>
<comment type="caution">
    <text evidence="5">The sequence shown here is derived from an EMBL/GenBank/DDBJ whole genome shotgun (WGS) entry which is preliminary data.</text>
</comment>
<dbReference type="PANTHER" id="PTHR31739:SF4">
    <property type="entry name" value="ENT-COPALYL DIPHOSPHATE SYNTHASE, CHLOROPLASTIC"/>
    <property type="match status" value="1"/>
</dbReference>
<evidence type="ECO:0000313" key="5">
    <source>
        <dbReference type="EMBL" id="CAK9856165.1"/>
    </source>
</evidence>
<evidence type="ECO:0000256" key="1">
    <source>
        <dbReference type="ARBA" id="ARBA00001946"/>
    </source>
</evidence>
<dbReference type="InterPro" id="IPR008949">
    <property type="entry name" value="Isoprenoid_synthase_dom_sf"/>
</dbReference>
<accession>A0ABP0ZZS4</accession>
<keyword evidence="6" id="KW-1185">Reference proteome</keyword>
<comment type="cofactor">
    <cofactor evidence="1">
        <name>Mg(2+)</name>
        <dbReference type="ChEBI" id="CHEBI:18420"/>
    </cofactor>
</comment>
<gene>
    <name evidence="5" type="ORF">CSSPJE1EN2_LOCUS26097</name>
</gene>
<evidence type="ECO:0000256" key="2">
    <source>
        <dbReference type="ARBA" id="ARBA00022723"/>
    </source>
</evidence>
<feature type="domain" description="Terpene synthase metal-binding" evidence="4">
    <location>
        <begin position="1"/>
        <end position="213"/>
    </location>
</feature>
<dbReference type="Pfam" id="PF03936">
    <property type="entry name" value="Terpene_synth_C"/>
    <property type="match status" value="1"/>
</dbReference>
<evidence type="ECO:0000313" key="6">
    <source>
        <dbReference type="Proteomes" id="UP001497522"/>
    </source>
</evidence>